<evidence type="ECO:0000256" key="1">
    <source>
        <dbReference type="SAM" id="MobiDB-lite"/>
    </source>
</evidence>
<evidence type="ECO:0000313" key="2">
    <source>
        <dbReference type="EMBL" id="CAK0868038.1"/>
    </source>
</evidence>
<sequence length="844" mass="90635">KQFLGLGPAGARPARGASRRARGGGPVPGRGPSRPRAPRAICAAKGRAARGDELHRGGHAVPTQGLRGGPFDERAALRGRGRPEWRARRSSPASPAARSWTASTRTTTSRSYAKDGGLKIGWRVALAGLKSAGLNGQEGNVGENLPVHSPGRALVNLESGAAKAIKFENIVLVRQVVGGSATPGPRPATPGPVALGGAAAAAAAAAAKAGPEFDKSYDIGTKVSIIDFVDPGMNGESAVVLGQDALDKDRFQVRVDKSGMVMALKRTNLTPLGGKIEMDELEQMRTPLKDRFYAELRKLLWNQPEESIAIATLASETVAKHEGNNPFSPWSRMWQAWLAVRATYPTQPEMYDVLTEAPALFAHLEDQNGWGVVALTEKSRQMLISAKVPEPPTKKRKVGVENTKGKLDDMARAAYNALTMSGPKGTMVHISQVGSDVTVRNLRNDKWFGVGKKKRKLEDMLREYPKVFEIEMTNWGVMVKLTDEADVALPARKAGDCSVLGAGDVLPDPEQAKLPEKIQNPQNRLERAQAFRIELIHALHRHGGKTEIGIMGQEPSVQQARRGLEGTKSTKFVDLCRIFADNFSIYLDTNWNKWVIELDSKDVSDMTPINDWMKGKPSRAHIEARQTTHLLRAQWASAPGTAVTAPPPDDDVGNEEAEAAAEEDSMAVSQFFCHQCCSPVERAARFCSQCGSEMPADGWLNAGGEDGAAPGAAAIGPEPFPPLPPAQPAGVSWPKARGLVTPAGKLPGTGLPKAVARALKKSTAPDPGLPAPLQPGLIGKGAPLERKQQAVARDANGEIIYGAAPTSEMPDPWRDWRAQKRGDLPPSEMDPFAEFGIYPRPKPK</sequence>
<dbReference type="Proteomes" id="UP001189429">
    <property type="component" value="Unassembled WGS sequence"/>
</dbReference>
<dbReference type="EMBL" id="CAUYUJ010016708">
    <property type="protein sequence ID" value="CAK0868038.1"/>
    <property type="molecule type" value="Genomic_DNA"/>
</dbReference>
<reference evidence="2" key="1">
    <citation type="submission" date="2023-10" db="EMBL/GenBank/DDBJ databases">
        <authorList>
            <person name="Chen Y."/>
            <person name="Shah S."/>
            <person name="Dougan E. K."/>
            <person name="Thang M."/>
            <person name="Chan C."/>
        </authorList>
    </citation>
    <scope>NUCLEOTIDE SEQUENCE [LARGE SCALE GENOMIC DNA]</scope>
</reference>
<accession>A0ABN9V5G2</accession>
<feature type="region of interest" description="Disordered" evidence="1">
    <location>
        <begin position="701"/>
        <end position="736"/>
    </location>
</feature>
<feature type="non-terminal residue" evidence="2">
    <location>
        <position position="1"/>
    </location>
</feature>
<feature type="region of interest" description="Disordered" evidence="1">
    <location>
        <begin position="802"/>
        <end position="844"/>
    </location>
</feature>
<evidence type="ECO:0000313" key="3">
    <source>
        <dbReference type="Proteomes" id="UP001189429"/>
    </source>
</evidence>
<name>A0ABN9V5G2_9DINO</name>
<feature type="region of interest" description="Disordered" evidence="1">
    <location>
        <begin position="1"/>
        <end position="108"/>
    </location>
</feature>
<keyword evidence="3" id="KW-1185">Reference proteome</keyword>
<feature type="compositionally biased region" description="Pro residues" evidence="1">
    <location>
        <begin position="718"/>
        <end position="727"/>
    </location>
</feature>
<proteinExistence type="predicted"/>
<protein>
    <submittedName>
        <fullName evidence="2">Uncharacterized protein</fullName>
    </submittedName>
</protein>
<feature type="compositionally biased region" description="Basic and acidic residues" evidence="1">
    <location>
        <begin position="811"/>
        <end position="823"/>
    </location>
</feature>
<feature type="compositionally biased region" description="Low complexity" evidence="1">
    <location>
        <begin position="30"/>
        <end position="40"/>
    </location>
</feature>
<feature type="compositionally biased region" description="Low complexity" evidence="1">
    <location>
        <begin position="90"/>
        <end position="108"/>
    </location>
</feature>
<comment type="caution">
    <text evidence="2">The sequence shown here is derived from an EMBL/GenBank/DDBJ whole genome shotgun (WGS) entry which is preliminary data.</text>
</comment>
<gene>
    <name evidence="2" type="ORF">PCOR1329_LOCUS54823</name>
</gene>
<feature type="compositionally biased region" description="Acidic residues" evidence="1">
    <location>
        <begin position="648"/>
        <end position="658"/>
    </location>
</feature>
<feature type="region of interest" description="Disordered" evidence="1">
    <location>
        <begin position="639"/>
        <end position="658"/>
    </location>
</feature>
<feature type="compositionally biased region" description="Basic and acidic residues" evidence="1">
    <location>
        <begin position="70"/>
        <end position="87"/>
    </location>
</feature>
<feature type="compositionally biased region" description="Low complexity" evidence="1">
    <location>
        <begin position="707"/>
        <end position="717"/>
    </location>
</feature>
<organism evidence="2 3">
    <name type="scientific">Prorocentrum cordatum</name>
    <dbReference type="NCBI Taxonomy" id="2364126"/>
    <lineage>
        <taxon>Eukaryota</taxon>
        <taxon>Sar</taxon>
        <taxon>Alveolata</taxon>
        <taxon>Dinophyceae</taxon>
        <taxon>Prorocentrales</taxon>
        <taxon>Prorocentraceae</taxon>
        <taxon>Prorocentrum</taxon>
    </lineage>
</organism>